<keyword evidence="2" id="KW-1185">Reference proteome</keyword>
<dbReference type="AlphaFoldDB" id="A0A7R8CB29"/>
<reference evidence="1" key="1">
    <citation type="submission" date="2021-02" db="EMBL/GenBank/DDBJ databases">
        <authorList>
            <person name="Bekaert M."/>
        </authorList>
    </citation>
    <scope>NUCLEOTIDE SEQUENCE</scope>
    <source>
        <strain evidence="1">IoA-00</strain>
    </source>
</reference>
<evidence type="ECO:0000313" key="1">
    <source>
        <dbReference type="EMBL" id="CAF2754454.1"/>
    </source>
</evidence>
<accession>A0A7R8CB29</accession>
<organism evidence="1 2">
    <name type="scientific">Lepeophtheirus salmonis</name>
    <name type="common">Salmon louse</name>
    <name type="synonym">Caligus salmonis</name>
    <dbReference type="NCBI Taxonomy" id="72036"/>
    <lineage>
        <taxon>Eukaryota</taxon>
        <taxon>Metazoa</taxon>
        <taxon>Ecdysozoa</taxon>
        <taxon>Arthropoda</taxon>
        <taxon>Crustacea</taxon>
        <taxon>Multicrustacea</taxon>
        <taxon>Hexanauplia</taxon>
        <taxon>Copepoda</taxon>
        <taxon>Siphonostomatoida</taxon>
        <taxon>Caligidae</taxon>
        <taxon>Lepeophtheirus</taxon>
    </lineage>
</organism>
<dbReference type="Proteomes" id="UP000675881">
    <property type="component" value="Chromosome 1"/>
</dbReference>
<evidence type="ECO:0000313" key="2">
    <source>
        <dbReference type="Proteomes" id="UP000675881"/>
    </source>
</evidence>
<dbReference type="OrthoDB" id="10519895at2759"/>
<name>A0A7R8CB29_LEPSM</name>
<dbReference type="EMBL" id="HG994580">
    <property type="protein sequence ID" value="CAF2754454.1"/>
    <property type="molecule type" value="Genomic_DNA"/>
</dbReference>
<protein>
    <submittedName>
        <fullName evidence="1">(salmon louse) hypothetical protein</fullName>
    </submittedName>
</protein>
<proteinExistence type="predicted"/>
<sequence>MSRIICFLLLSGVLVNAGTPGTKWINCKTLGSEKKCFYTQLESITTEIGNPDCCTTPALKGSFSDDWSTGDTETWGSSYFGKCKSKKYLIKKALIVTLSKNGKGPLNVTAITIDTIAAEKKSKEPERFKCKAFYLGGTNIKQTQICPTGPYEFLKFKNATIKIGPDGTDDSVKLKICSDANDVCCEHKLSHKLKDDWHVNKTETWKAKSLGDCGKKLYKINNKPIISVSKNGKR</sequence>
<gene>
    <name evidence="1" type="ORF">LSAA_790</name>
</gene>